<dbReference type="InterPro" id="IPR004827">
    <property type="entry name" value="bZIP"/>
</dbReference>
<dbReference type="InterPro" id="IPR004826">
    <property type="entry name" value="bZIP_Maf"/>
</dbReference>
<dbReference type="PANTHER" id="PTHR10129:SF48">
    <property type="entry name" value="MAF-S, ISOFORM B"/>
    <property type="match status" value="1"/>
</dbReference>
<feature type="coiled-coil region" evidence="4">
    <location>
        <begin position="81"/>
        <end position="142"/>
    </location>
</feature>
<reference evidence="7 8" key="1">
    <citation type="submission" date="2013-11" db="EMBL/GenBank/DDBJ databases">
        <title>Opisthorchis viverrini - life in the bile duct.</title>
        <authorList>
            <person name="Young N.D."/>
            <person name="Nagarajan N."/>
            <person name="Lin S.J."/>
            <person name="Korhonen P.K."/>
            <person name="Jex A.R."/>
            <person name="Hall R.S."/>
            <person name="Safavi-Hemami H."/>
            <person name="Kaewkong W."/>
            <person name="Bertrand D."/>
            <person name="Gao S."/>
            <person name="Seet Q."/>
            <person name="Wongkham S."/>
            <person name="Teh B.T."/>
            <person name="Wongkham C."/>
            <person name="Intapan P.M."/>
            <person name="Maleewong W."/>
            <person name="Yang X."/>
            <person name="Hu M."/>
            <person name="Wang Z."/>
            <person name="Hofmann A."/>
            <person name="Sternberg P.W."/>
            <person name="Tan P."/>
            <person name="Wang J."/>
            <person name="Gasser R.B."/>
        </authorList>
    </citation>
    <scope>NUCLEOTIDE SEQUENCE [LARGE SCALE GENOMIC DNA]</scope>
</reference>
<proteinExistence type="predicted"/>
<dbReference type="Gene3D" id="1.20.5.170">
    <property type="match status" value="1"/>
</dbReference>
<evidence type="ECO:0000313" key="8">
    <source>
        <dbReference type="Proteomes" id="UP000054324"/>
    </source>
</evidence>
<dbReference type="GO" id="GO:0000978">
    <property type="term" value="F:RNA polymerase II cis-regulatory region sequence-specific DNA binding"/>
    <property type="evidence" value="ECO:0007669"/>
    <property type="project" value="TreeGrafter"/>
</dbReference>
<feature type="region of interest" description="Disordered" evidence="5">
    <location>
        <begin position="202"/>
        <end position="225"/>
    </location>
</feature>
<keyword evidence="8" id="KW-1185">Reference proteome</keyword>
<evidence type="ECO:0000256" key="1">
    <source>
        <dbReference type="ARBA" id="ARBA00023015"/>
    </source>
</evidence>
<dbReference type="CTD" id="20322185"/>
<evidence type="ECO:0000259" key="6">
    <source>
        <dbReference type="SMART" id="SM00338"/>
    </source>
</evidence>
<dbReference type="GO" id="GO:0005634">
    <property type="term" value="C:nucleus"/>
    <property type="evidence" value="ECO:0007669"/>
    <property type="project" value="TreeGrafter"/>
</dbReference>
<keyword evidence="4" id="KW-0175">Coiled coil</keyword>
<dbReference type="PANTHER" id="PTHR10129">
    <property type="entry name" value="TRANSCRIPTION FACTOR MAF"/>
    <property type="match status" value="1"/>
</dbReference>
<name>A0A074ZB23_OPIVI</name>
<dbReference type="SMART" id="SM00338">
    <property type="entry name" value="BRLZ"/>
    <property type="match status" value="1"/>
</dbReference>
<dbReference type="InterPro" id="IPR008917">
    <property type="entry name" value="TF_DNA-bd_sf"/>
</dbReference>
<dbReference type="SUPFAM" id="SSF47454">
    <property type="entry name" value="A DNA-binding domain in eukaryotic transcription factors"/>
    <property type="match status" value="1"/>
</dbReference>
<dbReference type="AlphaFoldDB" id="A0A074ZB23"/>
<dbReference type="STRING" id="6198.A0A074ZB23"/>
<dbReference type="OrthoDB" id="6253550at2759"/>
<dbReference type="Proteomes" id="UP000054324">
    <property type="component" value="Unassembled WGS sequence"/>
</dbReference>
<keyword evidence="2" id="KW-0238">DNA-binding</keyword>
<keyword evidence="1" id="KW-0805">Transcription regulation</keyword>
<dbReference type="InterPro" id="IPR024874">
    <property type="entry name" value="Transcription_factor_Maf_fam"/>
</dbReference>
<sequence>MGARCPKWLERGFTEWKVRHSKQTSASRIPSSRLGQPGYIPALVLPLGGMAQKACEMGVTLSDEELVHMSTSELRSLLLRRQVTAEEHKQLRNRRRRLQNRKYARKCALKKLTEVENLASEVKEESAELQALRHQLNRLSIVTRRIQHQEATLASFRRKLESDLCGRSASVSTPVRMLLSDGTEAGVAHPARLTPSVSPLLQMPHPSTKAESCAPPNKPDQRSDHKPLVIRQPLIHPMPNPITTSRLPVGSQHNSMPLQLAAGPGMPSSTTPFYSAWPPADNSPRLPIHLVRPVGCGFAANGRNMPEF</sequence>
<accession>A0A074ZB23</accession>
<dbReference type="Pfam" id="PF03131">
    <property type="entry name" value="bZIP_Maf"/>
    <property type="match status" value="1"/>
</dbReference>
<feature type="domain" description="BZIP" evidence="6">
    <location>
        <begin position="88"/>
        <end position="155"/>
    </location>
</feature>
<evidence type="ECO:0000256" key="4">
    <source>
        <dbReference type="SAM" id="Coils"/>
    </source>
</evidence>
<gene>
    <name evidence="7" type="ORF">T265_08006</name>
</gene>
<dbReference type="EMBL" id="KL596815">
    <property type="protein sequence ID" value="KER24323.1"/>
    <property type="molecule type" value="Genomic_DNA"/>
</dbReference>
<dbReference type="RefSeq" id="XP_009171951.1">
    <property type="nucleotide sequence ID" value="XM_009173687.1"/>
</dbReference>
<evidence type="ECO:0000256" key="3">
    <source>
        <dbReference type="ARBA" id="ARBA00023163"/>
    </source>
</evidence>
<evidence type="ECO:0000256" key="2">
    <source>
        <dbReference type="ARBA" id="ARBA00023125"/>
    </source>
</evidence>
<evidence type="ECO:0000256" key="5">
    <source>
        <dbReference type="SAM" id="MobiDB-lite"/>
    </source>
</evidence>
<dbReference type="GO" id="GO:0000981">
    <property type="term" value="F:DNA-binding transcription factor activity, RNA polymerase II-specific"/>
    <property type="evidence" value="ECO:0007669"/>
    <property type="project" value="TreeGrafter"/>
</dbReference>
<protein>
    <recommendedName>
        <fullName evidence="6">BZIP domain-containing protein</fullName>
    </recommendedName>
</protein>
<organism evidence="7 8">
    <name type="scientific">Opisthorchis viverrini</name>
    <name type="common">Southeast Asian liver fluke</name>
    <dbReference type="NCBI Taxonomy" id="6198"/>
    <lineage>
        <taxon>Eukaryota</taxon>
        <taxon>Metazoa</taxon>
        <taxon>Spiralia</taxon>
        <taxon>Lophotrochozoa</taxon>
        <taxon>Platyhelminthes</taxon>
        <taxon>Trematoda</taxon>
        <taxon>Digenea</taxon>
        <taxon>Opisthorchiida</taxon>
        <taxon>Opisthorchiata</taxon>
        <taxon>Opisthorchiidae</taxon>
        <taxon>Opisthorchis</taxon>
    </lineage>
</organism>
<evidence type="ECO:0000313" key="7">
    <source>
        <dbReference type="EMBL" id="KER24323.1"/>
    </source>
</evidence>
<dbReference type="GeneID" id="20322185"/>
<dbReference type="KEGG" id="ovi:T265_08006"/>
<dbReference type="CDD" id="cd14686">
    <property type="entry name" value="bZIP"/>
    <property type="match status" value="1"/>
</dbReference>
<keyword evidence="3" id="KW-0804">Transcription</keyword>